<sequence>MFLHPYKTKHTPRSPFTGPSLASRCPWSSFMQKVLHVTKACRLLNTITPPY</sequence>
<accession>C4J1K2</accession>
<dbReference type="EMBL" id="BT084699">
    <property type="protein sequence ID" value="ACR35052.1"/>
    <property type="molecule type" value="mRNA"/>
</dbReference>
<name>C4J1K2_MAIZE</name>
<organism evidence="1">
    <name type="scientific">Zea mays</name>
    <name type="common">Maize</name>
    <dbReference type="NCBI Taxonomy" id="4577"/>
    <lineage>
        <taxon>Eukaryota</taxon>
        <taxon>Viridiplantae</taxon>
        <taxon>Streptophyta</taxon>
        <taxon>Embryophyta</taxon>
        <taxon>Tracheophyta</taxon>
        <taxon>Spermatophyta</taxon>
        <taxon>Magnoliopsida</taxon>
        <taxon>Liliopsida</taxon>
        <taxon>Poales</taxon>
        <taxon>Poaceae</taxon>
        <taxon>PACMAD clade</taxon>
        <taxon>Panicoideae</taxon>
        <taxon>Andropogonodae</taxon>
        <taxon>Andropogoneae</taxon>
        <taxon>Tripsacinae</taxon>
        <taxon>Zea</taxon>
    </lineage>
</organism>
<reference evidence="1" key="1">
    <citation type="journal article" date="2009" name="PLoS Genet.">
        <title>Sequencing, mapping, and analysis of 27,455 maize full-length cDNAs.</title>
        <authorList>
            <person name="Soderlund C."/>
            <person name="Descour A."/>
            <person name="Kudrna D."/>
            <person name="Bomhoff M."/>
            <person name="Boyd L."/>
            <person name="Currie J."/>
            <person name="Angelova A."/>
            <person name="Collura K."/>
            <person name="Wissotski M."/>
            <person name="Ashley E."/>
            <person name="Morrow D."/>
            <person name="Fernandes J."/>
            <person name="Walbot V."/>
            <person name="Yu Y."/>
        </authorList>
    </citation>
    <scope>NUCLEOTIDE SEQUENCE</scope>
    <source>
        <strain evidence="1">B73</strain>
    </source>
</reference>
<dbReference type="AlphaFoldDB" id="C4J1K2"/>
<protein>
    <submittedName>
        <fullName evidence="1">Uncharacterized protein</fullName>
    </submittedName>
</protein>
<evidence type="ECO:0000313" key="1">
    <source>
        <dbReference type="EMBL" id="ACR35052.1"/>
    </source>
</evidence>
<dbReference type="EMBL" id="BT086821">
    <property type="protein sequence ID" value="ACR37174.1"/>
    <property type="molecule type" value="mRNA"/>
</dbReference>
<reference evidence="1" key="2">
    <citation type="submission" date="2012-06" db="EMBL/GenBank/DDBJ databases">
        <authorList>
            <person name="Yu Y."/>
            <person name="Currie J."/>
            <person name="Lomeli R."/>
            <person name="Angelova A."/>
            <person name="Collura K."/>
            <person name="Wissotski M."/>
            <person name="Campos D."/>
            <person name="Kudrna D."/>
            <person name="Golser W."/>
            <person name="Ashely E."/>
            <person name="Descour A."/>
            <person name="Fernandes J."/>
            <person name="Soderlund C."/>
            <person name="Walbot V."/>
        </authorList>
    </citation>
    <scope>NUCLEOTIDE SEQUENCE</scope>
    <source>
        <strain evidence="1">B73</strain>
    </source>
</reference>
<proteinExistence type="evidence at transcript level"/>